<dbReference type="AlphaFoldDB" id="A0ABD6NWJ7"/>
<evidence type="ECO:0000259" key="3">
    <source>
        <dbReference type="PROSITE" id="PS50977"/>
    </source>
</evidence>
<evidence type="ECO:0000256" key="1">
    <source>
        <dbReference type="ARBA" id="ARBA00023125"/>
    </source>
</evidence>
<keyword evidence="1 2" id="KW-0238">DNA-binding</keyword>
<dbReference type="SUPFAM" id="SSF46689">
    <property type="entry name" value="Homeodomain-like"/>
    <property type="match status" value="1"/>
</dbReference>
<evidence type="ECO:0000256" key="2">
    <source>
        <dbReference type="PROSITE-ProRule" id="PRU00335"/>
    </source>
</evidence>
<name>A0ABD6NWJ7_9MYCO</name>
<dbReference type="Gene3D" id="1.10.357.10">
    <property type="entry name" value="Tetracycline Repressor, domain 2"/>
    <property type="match status" value="1"/>
</dbReference>
<dbReference type="PROSITE" id="PS50977">
    <property type="entry name" value="HTH_TETR_2"/>
    <property type="match status" value="1"/>
</dbReference>
<feature type="DNA-binding region" description="H-T-H motif" evidence="2">
    <location>
        <begin position="31"/>
        <end position="50"/>
    </location>
</feature>
<evidence type="ECO:0000313" key="5">
    <source>
        <dbReference type="Proteomes" id="UP000092086"/>
    </source>
</evidence>
<gene>
    <name evidence="4" type="ORF">A5672_25825</name>
</gene>
<dbReference type="InterPro" id="IPR001647">
    <property type="entry name" value="HTH_TetR"/>
</dbReference>
<sequence>MIAPANGKRAATDFFVEGMAVLQESGFPALTAAGLCGRLGVTRGSFYHHFRNFDDFVDQLLVYWEEHYSRDLIARSRSRDLRSQIRMQADFAIGLPHAAEAALRAWGTINPRVAAAQRKVDQLRHDGLAESLRRHGVSKQKADVYATIAIATLVGMQVTQHPFEPDALRAVYNELGAALGRNTVPA</sequence>
<proteinExistence type="predicted"/>
<dbReference type="InterPro" id="IPR009057">
    <property type="entry name" value="Homeodomain-like_sf"/>
</dbReference>
<dbReference type="Proteomes" id="UP000092086">
    <property type="component" value="Unassembled WGS sequence"/>
</dbReference>
<dbReference type="RefSeq" id="WP_067321000.1">
    <property type="nucleotide sequence ID" value="NZ_LZIT01000256.1"/>
</dbReference>
<feature type="domain" description="HTH tetR-type" evidence="3">
    <location>
        <begin position="8"/>
        <end position="68"/>
    </location>
</feature>
<organism evidence="4 5">
    <name type="scientific">Mycobacterium alsense</name>
    <dbReference type="NCBI Taxonomy" id="324058"/>
    <lineage>
        <taxon>Bacteria</taxon>
        <taxon>Bacillati</taxon>
        <taxon>Actinomycetota</taxon>
        <taxon>Actinomycetes</taxon>
        <taxon>Mycobacteriales</taxon>
        <taxon>Mycobacteriaceae</taxon>
        <taxon>Mycobacterium</taxon>
    </lineage>
</organism>
<reference evidence="4 5" key="1">
    <citation type="submission" date="2016-06" db="EMBL/GenBank/DDBJ databases">
        <authorList>
            <person name="Sutton G."/>
            <person name="Brinkac L."/>
            <person name="Sanka R."/>
            <person name="Adams M."/>
            <person name="Lau E."/>
            <person name="Sam S."/>
            <person name="Sreng N."/>
            <person name="Him V."/>
            <person name="Kerleguer A."/>
            <person name="Cheng S."/>
        </authorList>
    </citation>
    <scope>NUCLEOTIDE SEQUENCE [LARGE SCALE GENOMIC DNA]</scope>
    <source>
        <strain evidence="4 5">E2978</strain>
    </source>
</reference>
<accession>A0ABD6NWJ7</accession>
<dbReference type="EMBL" id="LZIT01000256">
    <property type="protein sequence ID" value="OBG32341.1"/>
    <property type="molecule type" value="Genomic_DNA"/>
</dbReference>
<evidence type="ECO:0000313" key="4">
    <source>
        <dbReference type="EMBL" id="OBG32341.1"/>
    </source>
</evidence>
<dbReference type="Pfam" id="PF00440">
    <property type="entry name" value="TetR_N"/>
    <property type="match status" value="1"/>
</dbReference>
<comment type="caution">
    <text evidence="4">The sequence shown here is derived from an EMBL/GenBank/DDBJ whole genome shotgun (WGS) entry which is preliminary data.</text>
</comment>
<dbReference type="GO" id="GO:0003677">
    <property type="term" value="F:DNA binding"/>
    <property type="evidence" value="ECO:0007669"/>
    <property type="project" value="UniProtKB-UniRule"/>
</dbReference>
<protein>
    <submittedName>
        <fullName evidence="4">TetR family transcriptional regulator</fullName>
    </submittedName>
</protein>